<sequence length="88" mass="10222">MADNSEIEIDIERAILNINGHFWNLLVEMLAKSGNLNVHEFVDRVSEFVRKDTEISSIERSILDMWRKDLAMTAERITGRPSYPSNDR</sequence>
<accession>A0ABT0BBZ8</accession>
<evidence type="ECO:0000313" key="1">
    <source>
        <dbReference type="EMBL" id="MCJ2182577.1"/>
    </source>
</evidence>
<name>A0ABT0BBZ8_9SPHN</name>
<organism evidence="1 2">
    <name type="scientific">Novosphingobium organovorum</name>
    <dbReference type="NCBI Taxonomy" id="2930092"/>
    <lineage>
        <taxon>Bacteria</taxon>
        <taxon>Pseudomonadati</taxon>
        <taxon>Pseudomonadota</taxon>
        <taxon>Alphaproteobacteria</taxon>
        <taxon>Sphingomonadales</taxon>
        <taxon>Sphingomonadaceae</taxon>
        <taxon>Novosphingobium</taxon>
    </lineage>
</organism>
<proteinExistence type="predicted"/>
<reference evidence="1" key="1">
    <citation type="submission" date="2022-03" db="EMBL/GenBank/DDBJ databases">
        <title>Identification of a novel bacterium isolated from mangrove sediments.</title>
        <authorList>
            <person name="Pan X."/>
        </authorList>
    </citation>
    <scope>NUCLEOTIDE SEQUENCE</scope>
    <source>
        <strain evidence="1">B1949</strain>
    </source>
</reference>
<comment type="caution">
    <text evidence="1">The sequence shown here is derived from an EMBL/GenBank/DDBJ whole genome shotgun (WGS) entry which is preliminary data.</text>
</comment>
<evidence type="ECO:0000313" key="2">
    <source>
        <dbReference type="Proteomes" id="UP001162881"/>
    </source>
</evidence>
<dbReference type="Proteomes" id="UP001162881">
    <property type="component" value="Unassembled WGS sequence"/>
</dbReference>
<gene>
    <name evidence="1" type="ORF">MTR62_07715</name>
</gene>
<dbReference type="RefSeq" id="WP_244018652.1">
    <property type="nucleotide sequence ID" value="NZ_JALHLF010000020.1"/>
</dbReference>
<dbReference type="EMBL" id="JALHLF010000020">
    <property type="protein sequence ID" value="MCJ2182577.1"/>
    <property type="molecule type" value="Genomic_DNA"/>
</dbReference>
<keyword evidence="2" id="KW-1185">Reference proteome</keyword>
<protein>
    <submittedName>
        <fullName evidence="1">Uncharacterized protein</fullName>
    </submittedName>
</protein>